<proteinExistence type="predicted"/>
<feature type="domain" description="Pyridoxamine 5'-phosphate oxidase N-terminal" evidence="2">
    <location>
        <begin position="15"/>
        <end position="119"/>
    </location>
</feature>
<dbReference type="GO" id="GO:0005829">
    <property type="term" value="C:cytosol"/>
    <property type="evidence" value="ECO:0007669"/>
    <property type="project" value="TreeGrafter"/>
</dbReference>
<dbReference type="SUPFAM" id="SSF50475">
    <property type="entry name" value="FMN-binding split barrel"/>
    <property type="match status" value="1"/>
</dbReference>
<evidence type="ECO:0000313" key="4">
    <source>
        <dbReference type="Proteomes" id="UP000222056"/>
    </source>
</evidence>
<dbReference type="GO" id="GO:0070967">
    <property type="term" value="F:coenzyme F420 binding"/>
    <property type="evidence" value="ECO:0007669"/>
    <property type="project" value="TreeGrafter"/>
</dbReference>
<evidence type="ECO:0000256" key="1">
    <source>
        <dbReference type="ARBA" id="ARBA00023002"/>
    </source>
</evidence>
<dbReference type="Gene3D" id="2.30.110.10">
    <property type="entry name" value="Electron Transport, Fmn-binding Protein, Chain A"/>
    <property type="match status" value="1"/>
</dbReference>
<dbReference type="STRING" id="29539.SAMN02745716_1224"/>
<dbReference type="Proteomes" id="UP000222056">
    <property type="component" value="Unassembled WGS sequence"/>
</dbReference>
<dbReference type="PANTHER" id="PTHR35176:SF6">
    <property type="entry name" value="HEME OXYGENASE HI_0854-RELATED"/>
    <property type="match status" value="1"/>
</dbReference>
<dbReference type="InterPro" id="IPR052019">
    <property type="entry name" value="F420H2_bilvrd_red/Heme_oxyg"/>
</dbReference>
<dbReference type="OrthoDB" id="162914at2"/>
<dbReference type="InterPro" id="IPR019920">
    <property type="entry name" value="F420-binding_dom_put"/>
</dbReference>
<gene>
    <name evidence="3" type="ORF">SAMN02745716_1224</name>
</gene>
<protein>
    <submittedName>
        <fullName evidence="3">PPOX class probable F420-dependent enzyme</fullName>
    </submittedName>
</protein>
<keyword evidence="1" id="KW-0560">Oxidoreductase</keyword>
<dbReference type="InterPro" id="IPR012349">
    <property type="entry name" value="Split_barrel_FMN-bd"/>
</dbReference>
<reference evidence="4" key="1">
    <citation type="submission" date="2016-10" db="EMBL/GenBank/DDBJ databases">
        <authorList>
            <person name="Varghese N."/>
            <person name="Submissions S."/>
        </authorList>
    </citation>
    <scope>NUCLEOTIDE SEQUENCE [LARGE SCALE GENOMIC DNA]</scope>
    <source>
        <strain evidence="4">ATCC 35263</strain>
    </source>
</reference>
<name>A0A1H6FR76_THEAL</name>
<evidence type="ECO:0000313" key="3">
    <source>
        <dbReference type="EMBL" id="SEH12852.1"/>
    </source>
</evidence>
<dbReference type="Pfam" id="PF01243">
    <property type="entry name" value="PNPOx_N"/>
    <property type="match status" value="1"/>
</dbReference>
<dbReference type="RefSeq" id="WP_093117147.1">
    <property type="nucleotide sequence ID" value="NZ_FNWJ01000001.1"/>
</dbReference>
<dbReference type="AlphaFoldDB" id="A0A1H6FR76"/>
<dbReference type="GO" id="GO:0016627">
    <property type="term" value="F:oxidoreductase activity, acting on the CH-CH group of donors"/>
    <property type="evidence" value="ECO:0007669"/>
    <property type="project" value="TreeGrafter"/>
</dbReference>
<evidence type="ECO:0000259" key="2">
    <source>
        <dbReference type="Pfam" id="PF01243"/>
    </source>
</evidence>
<dbReference type="InterPro" id="IPR011576">
    <property type="entry name" value="Pyridox_Oxase_N"/>
</dbReference>
<sequence length="139" mass="15993">MTTQATQGRLEGRPRELAEAPNFTNLITRNADGSLHSTVVWQHVDDRGLIRLNSAEGRRWPANVRRDPRVLLTIMNLENPYEYVVIEGRVVEDTHEGADQEIDELAKKYLGLDRYPWRAEGEVRIRFAVEPLKVRHHGA</sequence>
<dbReference type="PANTHER" id="PTHR35176">
    <property type="entry name" value="HEME OXYGENASE HI_0854-RELATED"/>
    <property type="match status" value="1"/>
</dbReference>
<keyword evidence="4" id="KW-1185">Reference proteome</keyword>
<dbReference type="EMBL" id="FNWJ01000001">
    <property type="protein sequence ID" value="SEH12852.1"/>
    <property type="molecule type" value="Genomic_DNA"/>
</dbReference>
<accession>A0A1H6FR76</accession>
<organism evidence="3 4">
    <name type="scientific">Thermoleophilum album</name>
    <dbReference type="NCBI Taxonomy" id="29539"/>
    <lineage>
        <taxon>Bacteria</taxon>
        <taxon>Bacillati</taxon>
        <taxon>Actinomycetota</taxon>
        <taxon>Thermoleophilia</taxon>
        <taxon>Thermoleophilales</taxon>
        <taxon>Thermoleophilaceae</taxon>
        <taxon>Thermoleophilum</taxon>
    </lineage>
</organism>
<dbReference type="NCBIfam" id="TIGR03618">
    <property type="entry name" value="Rv1155_F420"/>
    <property type="match status" value="1"/>
</dbReference>